<comment type="caution">
    <text evidence="4">The sequence shown here is derived from an EMBL/GenBank/DDBJ whole genome shotgun (WGS) entry which is preliminary data.</text>
</comment>
<feature type="domain" description="Peptidase C14 caspase" evidence="2">
    <location>
        <begin position="52"/>
        <end position="158"/>
    </location>
</feature>
<protein>
    <submittedName>
        <fullName evidence="4">Heterokaryon incompatibility protein-domain-containing protein</fullName>
    </submittedName>
</protein>
<evidence type="ECO:0000313" key="5">
    <source>
        <dbReference type="Proteomes" id="UP001444661"/>
    </source>
</evidence>
<keyword evidence="5" id="KW-1185">Reference proteome</keyword>
<reference evidence="4 5" key="1">
    <citation type="submission" date="2023-01" db="EMBL/GenBank/DDBJ databases">
        <title>Analysis of 21 Apiospora genomes using comparative genomics revels a genus with tremendous synthesis potential of carbohydrate active enzymes and secondary metabolites.</title>
        <authorList>
            <person name="Sorensen T."/>
        </authorList>
    </citation>
    <scope>NUCLEOTIDE SEQUENCE [LARGE SCALE GENOMIC DNA]</scope>
    <source>
        <strain evidence="4 5">CBS 33761</strain>
    </source>
</reference>
<feature type="region of interest" description="Disordered" evidence="1">
    <location>
        <begin position="872"/>
        <end position="907"/>
    </location>
</feature>
<feature type="compositionally biased region" description="Pro residues" evidence="1">
    <location>
        <begin position="874"/>
        <end position="898"/>
    </location>
</feature>
<dbReference type="PANTHER" id="PTHR24148:SF64">
    <property type="entry name" value="HETEROKARYON INCOMPATIBILITY DOMAIN-CONTAINING PROTEIN"/>
    <property type="match status" value="1"/>
</dbReference>
<organism evidence="4 5">
    <name type="scientific">Apiospora rasikravindrae</name>
    <dbReference type="NCBI Taxonomy" id="990691"/>
    <lineage>
        <taxon>Eukaryota</taxon>
        <taxon>Fungi</taxon>
        <taxon>Dikarya</taxon>
        <taxon>Ascomycota</taxon>
        <taxon>Pezizomycotina</taxon>
        <taxon>Sordariomycetes</taxon>
        <taxon>Xylariomycetidae</taxon>
        <taxon>Amphisphaeriales</taxon>
        <taxon>Apiosporaceae</taxon>
        <taxon>Apiospora</taxon>
    </lineage>
</organism>
<dbReference type="InterPro" id="IPR010730">
    <property type="entry name" value="HET"/>
</dbReference>
<dbReference type="InterPro" id="IPR052895">
    <property type="entry name" value="HetReg/Transcr_Mod"/>
</dbReference>
<proteinExistence type="predicted"/>
<dbReference type="Gene3D" id="3.40.50.1460">
    <property type="match status" value="1"/>
</dbReference>
<evidence type="ECO:0000256" key="1">
    <source>
        <dbReference type="SAM" id="MobiDB-lite"/>
    </source>
</evidence>
<dbReference type="EMBL" id="JAQQWK010000009">
    <property type="protein sequence ID" value="KAK8034169.1"/>
    <property type="molecule type" value="Genomic_DNA"/>
</dbReference>
<feature type="domain" description="Heterokaryon incompatibility" evidence="3">
    <location>
        <begin position="443"/>
        <end position="594"/>
    </location>
</feature>
<evidence type="ECO:0000313" key="4">
    <source>
        <dbReference type="EMBL" id="KAK8034169.1"/>
    </source>
</evidence>
<accession>A0ABR1SIL3</accession>
<dbReference type="Proteomes" id="UP001444661">
    <property type="component" value="Unassembled WGS sequence"/>
</dbReference>
<dbReference type="PANTHER" id="PTHR24148">
    <property type="entry name" value="ANKYRIN REPEAT DOMAIN-CONTAINING PROTEIN 39 HOMOLOG-RELATED"/>
    <property type="match status" value="1"/>
</dbReference>
<name>A0ABR1SIL3_9PEZI</name>
<evidence type="ECO:0000259" key="3">
    <source>
        <dbReference type="Pfam" id="PF06985"/>
    </source>
</evidence>
<evidence type="ECO:0000259" key="2">
    <source>
        <dbReference type="Pfam" id="PF00656"/>
    </source>
</evidence>
<feature type="region of interest" description="Disordered" evidence="1">
    <location>
        <begin position="260"/>
        <end position="340"/>
    </location>
</feature>
<dbReference type="Pfam" id="PF06985">
    <property type="entry name" value="HET"/>
    <property type="match status" value="1"/>
</dbReference>
<dbReference type="Pfam" id="PF00656">
    <property type="entry name" value="Peptidase_C14"/>
    <property type="match status" value="1"/>
</dbReference>
<dbReference type="InterPro" id="IPR011600">
    <property type="entry name" value="Pept_C14_caspase"/>
</dbReference>
<gene>
    <name evidence="4" type="ORF">PG993_009164</name>
</gene>
<sequence>MASAMASSSMRSLRGGHAIMATLTSPYQEVHALMVDWEDAGREAHEFRDQKEKLAEEFRKYRFKPKSFAIPSKKPYQALLMEIHQFLQHDKTGNLLIIYYGGHGANNKDKDHIWYCHKPTSATMSTNPKVNWTSIQGLFQDECQSHVLFVLDCCYSAAVARYAHASSTVEAMVAAGFERVAPLRGAHSFTMFLIKVLKDMREGNEAAYADVVCRMVSAQLNRTDPAAAERSIRATPHHIPFSNRADKIVIGINFGMGRSIEDTRPVRSSSPPVEEVTADGSTQAGNTVRGPQELVATESPAEDSRIWTPTITELPGDGKRPKSALGHNGRQSPDTMSRRYGVEGYSASKYDAEGEGRKFLPKRTYTGFSARLSANILDQSPPHTESRSTTSTTAAHPVYRSLLPDEIRLLHLQPSKKSDEPIVGHLTIGSLSERRNAADLPPYKAVSWHWGDKTPVTELYLLEGENHNRHPIPIPASLHNALRAIRDTDTSIIVWIDYVCCPWVEYGLSRADQLQEIQHHFRLMPLIFERASGAIIWLGNADDQTQEAMDFVERVADLEQLDGVIRSDDTPKHWDTLVSLMRRPWFSRRWNFQEIIIAKRASIYCGKRNIPWDKFSDAVTLLGACYEDVQYRLKRQEISNNLRHTFNNLVDLRALEAYSVVDAGNDLFRRQGDGSILSTCSLEALVSALPALQSANPRDIIYALFAISTDNTDRKTDQVPFDIDYSKPKSEVFQNFVRYCVETSKSLDIICRPWAPNQDTISVYDDGPNGSALPSWVCQVRNLPFGHRRKHIYGRKNGDVLVGHPHRRTYNASRRSVATPLFGRALPDGRLVMDGTMVVSGFPIGRIDEIGFRAAAGTIHMEWIEMCDGWKPAAPTPKPTPRQPPWSPVVSTRPPPPSTTTSAPTWAHTGTVTVTQHGLPNNNNNYVPDHLWRTLVADRGPNGTPTPTWYHRACQYWLEYSEGQDVTYDVIQRDQHPATALDYIQRVQSVVWDRRLFKIEKVKALGNRTLYGLAPRGAREGDWVCVLHGCSVPVVLRARNSNRNRDGLDSNDSSSSWELIGECFVYGMMDGEAMEVEDFLRGTREFEIC</sequence>